<evidence type="ECO:0000256" key="3">
    <source>
        <dbReference type="ARBA" id="ARBA00023027"/>
    </source>
</evidence>
<dbReference type="STRING" id="648782.SAMN04488554_3554"/>
<dbReference type="InterPro" id="IPR050984">
    <property type="entry name" value="Gfo/Idh/MocA_domain"/>
</dbReference>
<keyword evidence="3" id="KW-0520">NAD</keyword>
<feature type="domain" description="GFO/IDH/MocA-like oxidoreductase" evidence="5">
    <location>
        <begin position="146"/>
        <end position="262"/>
    </location>
</feature>
<protein>
    <submittedName>
        <fullName evidence="6">Predicted dehydrogenase</fullName>
    </submittedName>
</protein>
<feature type="domain" description="Gfo/Idh/MocA-like oxidoreductase N-terminal" evidence="4">
    <location>
        <begin position="18"/>
        <end position="135"/>
    </location>
</feature>
<dbReference type="GO" id="GO:0000166">
    <property type="term" value="F:nucleotide binding"/>
    <property type="evidence" value="ECO:0007669"/>
    <property type="project" value="InterPro"/>
</dbReference>
<dbReference type="InterPro" id="IPR000683">
    <property type="entry name" value="Gfo/Idh/MocA-like_OxRdtase_N"/>
</dbReference>
<dbReference type="RefSeq" id="WP_089774325.1">
    <property type="nucleotide sequence ID" value="NZ_FNTX01000002.1"/>
</dbReference>
<dbReference type="Gene3D" id="3.30.360.10">
    <property type="entry name" value="Dihydrodipicolinate Reductase, domain 2"/>
    <property type="match status" value="1"/>
</dbReference>
<evidence type="ECO:0000313" key="6">
    <source>
        <dbReference type="EMBL" id="SEE91466.1"/>
    </source>
</evidence>
<accession>A0A1H5MQ99</accession>
<reference evidence="7" key="1">
    <citation type="submission" date="2016-10" db="EMBL/GenBank/DDBJ databases">
        <authorList>
            <person name="Varghese N."/>
            <person name="Submissions S."/>
        </authorList>
    </citation>
    <scope>NUCLEOTIDE SEQUENCE [LARGE SCALE GENOMIC DNA]</scope>
    <source>
        <strain evidence="7">DSM 21368</strain>
    </source>
</reference>
<organism evidence="6 7">
    <name type="scientific">Ruania alba</name>
    <dbReference type="NCBI Taxonomy" id="648782"/>
    <lineage>
        <taxon>Bacteria</taxon>
        <taxon>Bacillati</taxon>
        <taxon>Actinomycetota</taxon>
        <taxon>Actinomycetes</taxon>
        <taxon>Micrococcales</taxon>
        <taxon>Ruaniaceae</taxon>
        <taxon>Ruania</taxon>
    </lineage>
</organism>
<comment type="similarity">
    <text evidence="1">Belongs to the Gfo/Idh/MocA family.</text>
</comment>
<dbReference type="SUPFAM" id="SSF55347">
    <property type="entry name" value="Glyceraldehyde-3-phosphate dehydrogenase-like, C-terminal domain"/>
    <property type="match status" value="1"/>
</dbReference>
<dbReference type="Pfam" id="PF22725">
    <property type="entry name" value="GFO_IDH_MocA_C3"/>
    <property type="match status" value="1"/>
</dbReference>
<name>A0A1H5MQ99_9MICO</name>
<evidence type="ECO:0000256" key="2">
    <source>
        <dbReference type="ARBA" id="ARBA00023002"/>
    </source>
</evidence>
<dbReference type="EMBL" id="FNTX01000002">
    <property type="protein sequence ID" value="SEE91466.1"/>
    <property type="molecule type" value="Genomic_DNA"/>
</dbReference>
<dbReference type="PANTHER" id="PTHR22604">
    <property type="entry name" value="OXIDOREDUCTASES"/>
    <property type="match status" value="1"/>
</dbReference>
<gene>
    <name evidence="6" type="ORF">SAMN04488554_3554</name>
</gene>
<dbReference type="Gene3D" id="3.40.50.720">
    <property type="entry name" value="NAD(P)-binding Rossmann-like Domain"/>
    <property type="match status" value="1"/>
</dbReference>
<keyword evidence="2" id="KW-0560">Oxidoreductase</keyword>
<dbReference type="PANTHER" id="PTHR22604:SF105">
    <property type="entry name" value="TRANS-1,2-DIHYDROBENZENE-1,2-DIOL DEHYDROGENASE"/>
    <property type="match status" value="1"/>
</dbReference>
<dbReference type="SUPFAM" id="SSF51735">
    <property type="entry name" value="NAD(P)-binding Rossmann-fold domains"/>
    <property type="match status" value="1"/>
</dbReference>
<dbReference type="Proteomes" id="UP000199220">
    <property type="component" value="Unassembled WGS sequence"/>
</dbReference>
<dbReference type="GO" id="GO:0016491">
    <property type="term" value="F:oxidoreductase activity"/>
    <property type="evidence" value="ECO:0007669"/>
    <property type="project" value="UniProtKB-KW"/>
</dbReference>
<evidence type="ECO:0000259" key="5">
    <source>
        <dbReference type="Pfam" id="PF22725"/>
    </source>
</evidence>
<dbReference type="Pfam" id="PF01408">
    <property type="entry name" value="GFO_IDH_MocA"/>
    <property type="match status" value="1"/>
</dbReference>
<keyword evidence="7" id="KW-1185">Reference proteome</keyword>
<sequence>MTIHDLTYGPDPADAPPLRWGILAAGGIAAKFAQDVPAHSSGSVVAVGSRSLERAQAFAEKHQIPTAYGNYADLVADEQVEAVYVASPHSEHLEHAMLAIEAGKPVLVEKSLTRNAVEARELFEAAKARGVFVMEAMWSRLLPHMVALREIIASGEIGEVHMVTAEHGQWLNHVGDDHRLKNPDLAGGAMLDLGVYPVSFAYAVLGAPDQISAIGTTTATGVDESDVITLRYGNRALALLGASLKGGTRNAATVTGTQGRVEIEPTFFAPTTLTVRPQGGEPRTLTPPVGGGFEYQAAEVARCVAAGRTESEVHSWADTIAVMEMMDEARRQFGVVLPGE</sequence>
<evidence type="ECO:0000313" key="7">
    <source>
        <dbReference type="Proteomes" id="UP000199220"/>
    </source>
</evidence>
<evidence type="ECO:0000259" key="4">
    <source>
        <dbReference type="Pfam" id="PF01408"/>
    </source>
</evidence>
<dbReference type="InterPro" id="IPR055170">
    <property type="entry name" value="GFO_IDH_MocA-like_dom"/>
</dbReference>
<dbReference type="InterPro" id="IPR036291">
    <property type="entry name" value="NAD(P)-bd_dom_sf"/>
</dbReference>
<proteinExistence type="inferred from homology"/>
<dbReference type="AlphaFoldDB" id="A0A1H5MQ99"/>
<dbReference type="OrthoDB" id="9815825at2"/>
<evidence type="ECO:0000256" key="1">
    <source>
        <dbReference type="ARBA" id="ARBA00010928"/>
    </source>
</evidence>